<dbReference type="InterPro" id="IPR010499">
    <property type="entry name" value="AraC_E-bd"/>
</dbReference>
<dbReference type="SMART" id="SM00342">
    <property type="entry name" value="HTH_ARAC"/>
    <property type="match status" value="1"/>
</dbReference>
<gene>
    <name evidence="6" type="primary">tetD_2</name>
    <name evidence="5" type="synonym">tetD_1</name>
    <name evidence="5" type="ORF">CLNEO_02600</name>
    <name evidence="6" type="ORF">CLNEO_03890</name>
</gene>
<organism evidence="6 7">
    <name type="scientific">Anaerotignum neopropionicum</name>
    <dbReference type="NCBI Taxonomy" id="36847"/>
    <lineage>
        <taxon>Bacteria</taxon>
        <taxon>Bacillati</taxon>
        <taxon>Bacillota</taxon>
        <taxon>Clostridia</taxon>
        <taxon>Lachnospirales</taxon>
        <taxon>Anaerotignaceae</taxon>
        <taxon>Anaerotignum</taxon>
    </lineage>
</organism>
<dbReference type="AlphaFoldDB" id="A0A136WII6"/>
<dbReference type="InterPro" id="IPR018062">
    <property type="entry name" value="HTH_AraC-typ_CS"/>
</dbReference>
<dbReference type="SUPFAM" id="SSF55136">
    <property type="entry name" value="Probable bacterial effector-binding domain"/>
    <property type="match status" value="1"/>
</dbReference>
<evidence type="ECO:0000313" key="6">
    <source>
        <dbReference type="EMBL" id="KXL54287.1"/>
    </source>
</evidence>
<protein>
    <submittedName>
        <fullName evidence="6">Transposon Tn10 TetD protein</fullName>
    </submittedName>
</protein>
<dbReference type="InterPro" id="IPR050959">
    <property type="entry name" value="MarA-like"/>
</dbReference>
<dbReference type="PANTHER" id="PTHR47504">
    <property type="entry name" value="RIGHT ORIGIN-BINDING PROTEIN"/>
    <property type="match status" value="1"/>
</dbReference>
<dbReference type="SMART" id="SM00871">
    <property type="entry name" value="AraC_E_bind"/>
    <property type="match status" value="1"/>
</dbReference>
<dbReference type="RefSeq" id="WP_066083692.1">
    <property type="nucleotide sequence ID" value="NZ_LRVM01000001.1"/>
</dbReference>
<dbReference type="Gene3D" id="3.20.80.10">
    <property type="entry name" value="Regulatory factor, effector binding domain"/>
    <property type="match status" value="1"/>
</dbReference>
<dbReference type="InterPro" id="IPR011256">
    <property type="entry name" value="Reg_factor_effector_dom_sf"/>
</dbReference>
<feature type="domain" description="HTH araC/xylS-type" evidence="4">
    <location>
        <begin position="8"/>
        <end position="106"/>
    </location>
</feature>
<dbReference type="PATRIC" id="fig|36847.3.peg.323"/>
<comment type="caution">
    <text evidence="6">The sequence shown here is derived from an EMBL/GenBank/DDBJ whole genome shotgun (WGS) entry which is preliminary data.</text>
</comment>
<dbReference type="GO" id="GO:0043565">
    <property type="term" value="F:sequence-specific DNA binding"/>
    <property type="evidence" value="ECO:0007669"/>
    <property type="project" value="InterPro"/>
</dbReference>
<keyword evidence="2" id="KW-0238">DNA-binding</keyword>
<sequence length="287" mass="32113">MEWIQRLNQAVDYIENNLDRVIHVDEAAKIAACSTFHFQRMFSYIAGVTLGDYIRKRRMTLAAFEMLQGGQKVIDIAVKYGYDSPTAFNRAFQAIHGMAPTAAKNEGVSLTVYPRITFTLSIKGDEAMNFRIETKEGFRIAGYALKEPMTMEDCLEKVPVFWQEVAAKGGIEKVCTLVDGTEPQGILGVSTCDNGEFSGYYIAAATKQPCAEGMEEYFVPQGTWAIFDCVGPMPHAIQSLQQRIITEWLPTSGYEYAAAPDIEVYYEGDQSAANYRSQVWLPIVKKQ</sequence>
<proteinExistence type="predicted"/>
<keyword evidence="7" id="KW-1185">Reference proteome</keyword>
<evidence type="ECO:0000256" key="2">
    <source>
        <dbReference type="ARBA" id="ARBA00023125"/>
    </source>
</evidence>
<dbReference type="EMBL" id="LRVM01000001">
    <property type="protein sequence ID" value="KXL54162.1"/>
    <property type="molecule type" value="Genomic_DNA"/>
</dbReference>
<evidence type="ECO:0000256" key="3">
    <source>
        <dbReference type="ARBA" id="ARBA00023163"/>
    </source>
</evidence>
<dbReference type="Proteomes" id="UP000070539">
    <property type="component" value="Unassembled WGS sequence"/>
</dbReference>
<keyword evidence="1" id="KW-0805">Transcription regulation</keyword>
<dbReference type="InterPro" id="IPR018060">
    <property type="entry name" value="HTH_AraC"/>
</dbReference>
<dbReference type="OrthoDB" id="9801123at2"/>
<evidence type="ECO:0000313" key="7">
    <source>
        <dbReference type="Proteomes" id="UP000070539"/>
    </source>
</evidence>
<dbReference type="InterPro" id="IPR009057">
    <property type="entry name" value="Homeodomain-like_sf"/>
</dbReference>
<keyword evidence="3" id="KW-0804">Transcription</keyword>
<reference evidence="6 7" key="1">
    <citation type="submission" date="2016-01" db="EMBL/GenBank/DDBJ databases">
        <title>Genome sequence of Clostridium neopropionicum X4, DSM-3847.</title>
        <authorList>
            <person name="Poehlein A."/>
            <person name="Beck M.H."/>
            <person name="Bengelsdorf F.R."/>
            <person name="Daniel R."/>
            <person name="Duerre P."/>
        </authorList>
    </citation>
    <scope>NUCLEOTIDE SEQUENCE [LARGE SCALE GENOMIC DNA]</scope>
    <source>
        <strain evidence="6 7">DSM-3847</strain>
    </source>
</reference>
<dbReference type="EMBL" id="LRVM01000001">
    <property type="protein sequence ID" value="KXL54287.1"/>
    <property type="molecule type" value="Genomic_DNA"/>
</dbReference>
<dbReference type="InterPro" id="IPR029441">
    <property type="entry name" value="Cass2"/>
</dbReference>
<dbReference type="PROSITE" id="PS00041">
    <property type="entry name" value="HTH_ARAC_FAMILY_1"/>
    <property type="match status" value="1"/>
</dbReference>
<dbReference type="GO" id="GO:0003700">
    <property type="term" value="F:DNA-binding transcription factor activity"/>
    <property type="evidence" value="ECO:0007669"/>
    <property type="project" value="InterPro"/>
</dbReference>
<dbReference type="Gene3D" id="1.10.10.60">
    <property type="entry name" value="Homeodomain-like"/>
    <property type="match status" value="2"/>
</dbReference>
<accession>A0A136WII6</accession>
<dbReference type="PROSITE" id="PS01124">
    <property type="entry name" value="HTH_ARAC_FAMILY_2"/>
    <property type="match status" value="1"/>
</dbReference>
<dbReference type="SUPFAM" id="SSF46689">
    <property type="entry name" value="Homeodomain-like"/>
    <property type="match status" value="2"/>
</dbReference>
<evidence type="ECO:0000259" key="4">
    <source>
        <dbReference type="PROSITE" id="PS01124"/>
    </source>
</evidence>
<evidence type="ECO:0000256" key="1">
    <source>
        <dbReference type="ARBA" id="ARBA00023015"/>
    </source>
</evidence>
<dbReference type="PANTHER" id="PTHR47504:SF5">
    <property type="entry name" value="RIGHT ORIGIN-BINDING PROTEIN"/>
    <property type="match status" value="1"/>
</dbReference>
<name>A0A136WII6_9FIRM</name>
<dbReference type="STRING" id="36847.CLNEO_02600"/>
<dbReference type="Pfam" id="PF14526">
    <property type="entry name" value="Cass2"/>
    <property type="match status" value="1"/>
</dbReference>
<dbReference type="Pfam" id="PF12833">
    <property type="entry name" value="HTH_18"/>
    <property type="match status" value="1"/>
</dbReference>
<evidence type="ECO:0000313" key="5">
    <source>
        <dbReference type="EMBL" id="KXL54162.1"/>
    </source>
</evidence>